<dbReference type="EMBL" id="KN839083">
    <property type="protein sequence ID" value="KIJ90927.1"/>
    <property type="molecule type" value="Genomic_DNA"/>
</dbReference>
<dbReference type="HOGENOM" id="CLU_2892047_0_0_1"/>
<reference evidence="1 2" key="1">
    <citation type="submission" date="2014-04" db="EMBL/GenBank/DDBJ databases">
        <authorList>
            <consortium name="DOE Joint Genome Institute"/>
            <person name="Kuo A."/>
            <person name="Kohler A."/>
            <person name="Nagy L.G."/>
            <person name="Floudas D."/>
            <person name="Copeland A."/>
            <person name="Barry K.W."/>
            <person name="Cichocki N."/>
            <person name="Veneault-Fourrey C."/>
            <person name="LaButti K."/>
            <person name="Lindquist E.A."/>
            <person name="Lipzen A."/>
            <person name="Lundell T."/>
            <person name="Morin E."/>
            <person name="Murat C."/>
            <person name="Sun H."/>
            <person name="Tunlid A."/>
            <person name="Henrissat B."/>
            <person name="Grigoriev I.V."/>
            <person name="Hibbett D.S."/>
            <person name="Martin F."/>
            <person name="Nordberg H.P."/>
            <person name="Cantor M.N."/>
            <person name="Hua S.X."/>
        </authorList>
    </citation>
    <scope>NUCLEOTIDE SEQUENCE [LARGE SCALE GENOMIC DNA]</scope>
    <source>
        <strain evidence="1 2">LaAM-08-1</strain>
    </source>
</reference>
<feature type="non-terminal residue" evidence="1">
    <location>
        <position position="1"/>
    </location>
</feature>
<sequence length="63" mass="6996">DALLVLNFGILRINDFGIDNCFDVLQVSIMMVVPLSRSQIGPCLKYLLRCADYLSAVVTLSFT</sequence>
<dbReference type="AlphaFoldDB" id="A0A0C9X2Z0"/>
<protein>
    <submittedName>
        <fullName evidence="1">Uncharacterized protein</fullName>
    </submittedName>
</protein>
<dbReference type="Proteomes" id="UP000054477">
    <property type="component" value="Unassembled WGS sequence"/>
</dbReference>
<gene>
    <name evidence="1" type="ORF">K443DRAFT_115885</name>
</gene>
<accession>A0A0C9X2Z0</accession>
<evidence type="ECO:0000313" key="2">
    <source>
        <dbReference type="Proteomes" id="UP000054477"/>
    </source>
</evidence>
<organism evidence="1 2">
    <name type="scientific">Laccaria amethystina LaAM-08-1</name>
    <dbReference type="NCBI Taxonomy" id="1095629"/>
    <lineage>
        <taxon>Eukaryota</taxon>
        <taxon>Fungi</taxon>
        <taxon>Dikarya</taxon>
        <taxon>Basidiomycota</taxon>
        <taxon>Agaricomycotina</taxon>
        <taxon>Agaricomycetes</taxon>
        <taxon>Agaricomycetidae</taxon>
        <taxon>Agaricales</taxon>
        <taxon>Agaricineae</taxon>
        <taxon>Hydnangiaceae</taxon>
        <taxon>Laccaria</taxon>
    </lineage>
</organism>
<keyword evidence="2" id="KW-1185">Reference proteome</keyword>
<name>A0A0C9X2Z0_9AGAR</name>
<reference evidence="2" key="2">
    <citation type="submission" date="2015-01" db="EMBL/GenBank/DDBJ databases">
        <title>Evolutionary Origins and Diversification of the Mycorrhizal Mutualists.</title>
        <authorList>
            <consortium name="DOE Joint Genome Institute"/>
            <consortium name="Mycorrhizal Genomics Consortium"/>
            <person name="Kohler A."/>
            <person name="Kuo A."/>
            <person name="Nagy L.G."/>
            <person name="Floudas D."/>
            <person name="Copeland A."/>
            <person name="Barry K.W."/>
            <person name="Cichocki N."/>
            <person name="Veneault-Fourrey C."/>
            <person name="LaButti K."/>
            <person name="Lindquist E.A."/>
            <person name="Lipzen A."/>
            <person name="Lundell T."/>
            <person name="Morin E."/>
            <person name="Murat C."/>
            <person name="Riley R."/>
            <person name="Ohm R."/>
            <person name="Sun H."/>
            <person name="Tunlid A."/>
            <person name="Henrissat B."/>
            <person name="Grigoriev I.V."/>
            <person name="Hibbett D.S."/>
            <person name="Martin F."/>
        </authorList>
    </citation>
    <scope>NUCLEOTIDE SEQUENCE [LARGE SCALE GENOMIC DNA]</scope>
    <source>
        <strain evidence="2">LaAM-08-1</strain>
    </source>
</reference>
<proteinExistence type="predicted"/>
<evidence type="ECO:0000313" key="1">
    <source>
        <dbReference type="EMBL" id="KIJ90927.1"/>
    </source>
</evidence>